<evidence type="ECO:0000313" key="3">
    <source>
        <dbReference type="Proteomes" id="UP000665047"/>
    </source>
</evidence>
<organism evidence="2 3">
    <name type="scientific">Xenorhabdus budapestensis</name>
    <dbReference type="NCBI Taxonomy" id="290110"/>
    <lineage>
        <taxon>Bacteria</taxon>
        <taxon>Pseudomonadati</taxon>
        <taxon>Pseudomonadota</taxon>
        <taxon>Gammaproteobacteria</taxon>
        <taxon>Enterobacterales</taxon>
        <taxon>Morganellaceae</taxon>
        <taxon>Xenorhabdus</taxon>
    </lineage>
</organism>
<name>A0ABX7VN62_XENBU</name>
<feature type="domain" description="Transcriptional regulator SgrR N-terminal HTH" evidence="1">
    <location>
        <begin position="5"/>
        <end position="33"/>
    </location>
</feature>
<dbReference type="Pfam" id="PF12793">
    <property type="entry name" value="SgrR_N"/>
    <property type="match status" value="1"/>
</dbReference>
<sequence length="56" mass="6784">MLNLRLQQQFIHLWQHYQDKNPETTLQTLADSMREVKMNTFGWFDFKSAWLTPLKG</sequence>
<proteinExistence type="predicted"/>
<evidence type="ECO:0000313" key="2">
    <source>
        <dbReference type="EMBL" id="QTL41820.1"/>
    </source>
</evidence>
<gene>
    <name evidence="2" type="ORF">HGO23_15695</name>
</gene>
<protein>
    <recommendedName>
        <fullName evidence="1">Transcriptional regulator SgrR N-terminal HTH domain-containing protein</fullName>
    </recommendedName>
</protein>
<reference evidence="2 3" key="1">
    <citation type="submission" date="2021-03" db="EMBL/GenBank/DDBJ databases">
        <title>Complete Genome Sequence Data of Xenorhabdus budapestensis strain C72, a Candidate Biological Control Agent, from China.</title>
        <authorList>
            <person name="LI B."/>
            <person name="WANG S."/>
            <person name="QIU D."/>
        </authorList>
    </citation>
    <scope>NUCLEOTIDE SEQUENCE [LARGE SCALE GENOMIC DNA]</scope>
    <source>
        <strain evidence="2 3">C-7-2</strain>
    </source>
</reference>
<dbReference type="EMBL" id="CP072455">
    <property type="protein sequence ID" value="QTL41820.1"/>
    <property type="molecule type" value="Genomic_DNA"/>
</dbReference>
<dbReference type="InterPro" id="IPR025370">
    <property type="entry name" value="SgrR_HTH_N"/>
</dbReference>
<keyword evidence="3" id="KW-1185">Reference proteome</keyword>
<dbReference type="Proteomes" id="UP000665047">
    <property type="component" value="Chromosome"/>
</dbReference>
<evidence type="ECO:0000259" key="1">
    <source>
        <dbReference type="Pfam" id="PF12793"/>
    </source>
</evidence>
<accession>A0ABX7VN62</accession>